<comment type="caution">
    <text evidence="1">The sequence shown here is derived from an EMBL/GenBank/DDBJ whole genome shotgun (WGS) entry which is preliminary data.</text>
</comment>
<dbReference type="Pfam" id="PF08012">
    <property type="entry name" value="DUF1702"/>
    <property type="match status" value="1"/>
</dbReference>
<reference evidence="1 2" key="1">
    <citation type="submission" date="2024-10" db="EMBL/GenBank/DDBJ databases">
        <title>The Natural Products Discovery Center: Release of the First 8490 Sequenced Strains for Exploring Actinobacteria Biosynthetic Diversity.</title>
        <authorList>
            <person name="Kalkreuter E."/>
            <person name="Kautsar S.A."/>
            <person name="Yang D."/>
            <person name="Bader C.D."/>
            <person name="Teijaro C.N."/>
            <person name="Fluegel L."/>
            <person name="Davis C.M."/>
            <person name="Simpson J.R."/>
            <person name="Lauterbach L."/>
            <person name="Steele A.D."/>
            <person name="Gui C."/>
            <person name="Meng S."/>
            <person name="Li G."/>
            <person name="Viehrig K."/>
            <person name="Ye F."/>
            <person name="Su P."/>
            <person name="Kiefer A.F."/>
            <person name="Nichols A."/>
            <person name="Cepeda A.J."/>
            <person name="Yan W."/>
            <person name="Fan B."/>
            <person name="Jiang Y."/>
            <person name="Adhikari A."/>
            <person name="Zheng C.-J."/>
            <person name="Schuster L."/>
            <person name="Cowan T.M."/>
            <person name="Smanski M.J."/>
            <person name="Chevrette M.G."/>
            <person name="De Carvalho L.P.S."/>
            <person name="Shen B."/>
        </authorList>
    </citation>
    <scope>NUCLEOTIDE SEQUENCE [LARGE SCALE GENOMIC DNA]</scope>
    <source>
        <strain evidence="1 2">NPDC050545</strain>
    </source>
</reference>
<dbReference type="InterPro" id="IPR012964">
    <property type="entry name" value="DUF1702"/>
</dbReference>
<accession>A0ABW7YVJ0</accession>
<evidence type="ECO:0000313" key="1">
    <source>
        <dbReference type="EMBL" id="MFI6499319.1"/>
    </source>
</evidence>
<protein>
    <submittedName>
        <fullName evidence="1">DUF1702 family protein</fullName>
    </submittedName>
</protein>
<dbReference type="RefSeq" id="WP_397082526.1">
    <property type="nucleotide sequence ID" value="NZ_JBITGY010000004.1"/>
</dbReference>
<gene>
    <name evidence="1" type="ORF">ACIBG2_18170</name>
</gene>
<sequence length="326" mass="35553">MDQVRTEQTPSPARGLWRFLEKDPIEADLGRRRFRLRAGQAPGALTAAEKSYVLGFNAVLSQEIHLVGRLPYEQQPFGWEGAAAAATVLDLITLTRGRRLRELLAGPAQSHPYAAHVGAGRAHALLRLPPTWGLRRAHPLLRWLAIDGYGFQRSMAKADLMVGERAMPELALRAHCAIFDQGLGRLLWYHDCASPDDVAARVAAYPVPRRADLWSGIGFAACHTGGAEPEELEQLAVYAGADGFRQHLALGGAFACAAWMAAGVVPEHAEVAAPIVAGAPAEEAGTWPDAALVALGHDPHTHDDFLNWRAQTRRVWARRHRLDVPD</sequence>
<keyword evidence="2" id="KW-1185">Reference proteome</keyword>
<name>A0ABW7YVJ0_9ACTN</name>
<organism evidence="1 2">
    <name type="scientific">Nonomuraea typhae</name>
    <dbReference type="NCBI Taxonomy" id="2603600"/>
    <lineage>
        <taxon>Bacteria</taxon>
        <taxon>Bacillati</taxon>
        <taxon>Actinomycetota</taxon>
        <taxon>Actinomycetes</taxon>
        <taxon>Streptosporangiales</taxon>
        <taxon>Streptosporangiaceae</taxon>
        <taxon>Nonomuraea</taxon>
    </lineage>
</organism>
<evidence type="ECO:0000313" key="2">
    <source>
        <dbReference type="Proteomes" id="UP001612741"/>
    </source>
</evidence>
<proteinExistence type="predicted"/>
<dbReference type="EMBL" id="JBITGY010000004">
    <property type="protein sequence ID" value="MFI6499319.1"/>
    <property type="molecule type" value="Genomic_DNA"/>
</dbReference>
<dbReference type="Proteomes" id="UP001612741">
    <property type="component" value="Unassembled WGS sequence"/>
</dbReference>